<evidence type="ECO:0000256" key="11">
    <source>
        <dbReference type="SAM" id="Phobius"/>
    </source>
</evidence>
<feature type="transmembrane region" description="Helical" evidence="11">
    <location>
        <begin position="267"/>
        <end position="286"/>
    </location>
</feature>
<evidence type="ECO:0000256" key="2">
    <source>
        <dbReference type="ARBA" id="ARBA00022448"/>
    </source>
</evidence>
<reference evidence="12" key="1">
    <citation type="journal article" date="2021" name="PeerJ">
        <title>Extensive microbial diversity within the chicken gut microbiome revealed by metagenomics and culture.</title>
        <authorList>
            <person name="Gilroy R."/>
            <person name="Ravi A."/>
            <person name="Getino M."/>
            <person name="Pursley I."/>
            <person name="Horton D.L."/>
            <person name="Alikhan N.F."/>
            <person name="Baker D."/>
            <person name="Gharbi K."/>
            <person name="Hall N."/>
            <person name="Watson M."/>
            <person name="Adriaenssens E.M."/>
            <person name="Foster-Nyarko E."/>
            <person name="Jarju S."/>
            <person name="Secka A."/>
            <person name="Antonio M."/>
            <person name="Oren A."/>
            <person name="Chaudhuri R.R."/>
            <person name="La Ragione R."/>
            <person name="Hildebrand F."/>
            <person name="Pallen M.J."/>
        </authorList>
    </citation>
    <scope>NUCLEOTIDE SEQUENCE</scope>
    <source>
        <strain evidence="12">USASDec5-558</strain>
    </source>
</reference>
<feature type="transmembrane region" description="Helical" evidence="11">
    <location>
        <begin position="298"/>
        <end position="319"/>
    </location>
</feature>
<dbReference type="InterPro" id="IPR002528">
    <property type="entry name" value="MATE_fam"/>
</dbReference>
<dbReference type="NCBIfam" id="TIGR00797">
    <property type="entry name" value="matE"/>
    <property type="match status" value="1"/>
</dbReference>
<protein>
    <recommendedName>
        <fullName evidence="9">Multidrug-efflux transporter</fullName>
    </recommendedName>
</protein>
<name>A0A9D1WCK8_9GAMM</name>
<feature type="compositionally biased region" description="Polar residues" evidence="10">
    <location>
        <begin position="1"/>
        <end position="11"/>
    </location>
</feature>
<feature type="transmembrane region" description="Helical" evidence="11">
    <location>
        <begin position="340"/>
        <end position="358"/>
    </location>
</feature>
<dbReference type="GO" id="GO:0006811">
    <property type="term" value="P:monoatomic ion transport"/>
    <property type="evidence" value="ECO:0007669"/>
    <property type="project" value="UniProtKB-KW"/>
</dbReference>
<comment type="subcellular location">
    <subcellularLocation>
        <location evidence="1">Cell inner membrane</location>
        <topology evidence="1">Multi-pass membrane protein</topology>
    </subcellularLocation>
</comment>
<dbReference type="AlphaFoldDB" id="A0A9D1WCK8"/>
<evidence type="ECO:0000256" key="8">
    <source>
        <dbReference type="ARBA" id="ARBA00023136"/>
    </source>
</evidence>
<keyword evidence="5 11" id="KW-0812">Transmembrane</keyword>
<feature type="transmembrane region" description="Helical" evidence="11">
    <location>
        <begin position="111"/>
        <end position="131"/>
    </location>
</feature>
<comment type="caution">
    <text evidence="12">The sequence shown here is derived from an EMBL/GenBank/DDBJ whole genome shotgun (WGS) entry which is preliminary data.</text>
</comment>
<feature type="transmembrane region" description="Helical" evidence="11">
    <location>
        <begin position="66"/>
        <end position="90"/>
    </location>
</feature>
<dbReference type="PANTHER" id="PTHR43298">
    <property type="entry name" value="MULTIDRUG RESISTANCE PROTEIN NORM-RELATED"/>
    <property type="match status" value="1"/>
</dbReference>
<dbReference type="InterPro" id="IPR050222">
    <property type="entry name" value="MATE_MdtK"/>
</dbReference>
<dbReference type="EMBL" id="DXEV01000046">
    <property type="protein sequence ID" value="HIX56337.1"/>
    <property type="molecule type" value="Genomic_DNA"/>
</dbReference>
<dbReference type="PANTHER" id="PTHR43298:SF2">
    <property type="entry name" value="FMN_FAD EXPORTER YEEO-RELATED"/>
    <property type="match status" value="1"/>
</dbReference>
<evidence type="ECO:0000256" key="3">
    <source>
        <dbReference type="ARBA" id="ARBA00022449"/>
    </source>
</evidence>
<keyword evidence="2" id="KW-0813">Transport</keyword>
<evidence type="ECO:0000256" key="10">
    <source>
        <dbReference type="SAM" id="MobiDB-lite"/>
    </source>
</evidence>
<feature type="transmembrane region" description="Helical" evidence="11">
    <location>
        <begin position="184"/>
        <end position="203"/>
    </location>
</feature>
<feature type="region of interest" description="Disordered" evidence="10">
    <location>
        <begin position="1"/>
        <end position="20"/>
    </location>
</feature>
<sequence>MQEQQLSQEQVHNARGPVEGEVVPSLGTDIKRTLRLFWPIFLGQLSSSAMGVVDTVMAGAAGTIDLSGVAIGASFYWPCVLFVLGMTLAIQPTIAHLRGAGKPEEIAAKMHLATVVCLIASVIIGLLMTLLPLAYKLIPDVDQDMVRIGQGYVWAVAIGMPAFAMFNILRGYWEGLGITLPTSIFGVMALLLNIPLNYIFIFGKLGMPALGGIGCGVATTITIAITVVCMLIYVQKSKRFENCRLYRQWYKLDWQEIKDFVRFSMPLGLSATIEVTCFSLVAVLLSPFGPITVAAHTIAMNVSGVLFMLPLSVASATTIRVGEAMGAMHWCRSLRCTISAFMIGAVIYALCFSSLFIWHDNIIGLYTDDLEVATLASLLVMFCVAYLLPDSFQVLSIGILRGFKDSKTIFIVTIISYWVVGMPIGYTLSYGLITGEKMGAPGFWIGFICALSTASVLYLIRLLYLYRTRKLPKALQSNQDKIDKATSEALAELQKEGELKA</sequence>
<evidence type="ECO:0000256" key="5">
    <source>
        <dbReference type="ARBA" id="ARBA00022692"/>
    </source>
</evidence>
<keyword evidence="8 11" id="KW-0472">Membrane</keyword>
<dbReference type="CDD" id="cd13131">
    <property type="entry name" value="MATE_NorM_like"/>
    <property type="match status" value="1"/>
</dbReference>
<gene>
    <name evidence="12" type="ORF">H9850_02575</name>
</gene>
<dbReference type="Pfam" id="PF01554">
    <property type="entry name" value="MatE"/>
    <property type="match status" value="2"/>
</dbReference>
<dbReference type="GO" id="GO:0005886">
    <property type="term" value="C:plasma membrane"/>
    <property type="evidence" value="ECO:0007669"/>
    <property type="project" value="UniProtKB-SubCell"/>
</dbReference>
<feature type="transmembrane region" description="Helical" evidence="11">
    <location>
        <begin position="209"/>
        <end position="234"/>
    </location>
</feature>
<feature type="transmembrane region" description="Helical" evidence="11">
    <location>
        <begin position="151"/>
        <end position="172"/>
    </location>
</feature>
<keyword evidence="4" id="KW-1003">Cell membrane</keyword>
<reference evidence="12" key="2">
    <citation type="submission" date="2021-04" db="EMBL/GenBank/DDBJ databases">
        <authorList>
            <person name="Gilroy R."/>
        </authorList>
    </citation>
    <scope>NUCLEOTIDE SEQUENCE</scope>
    <source>
        <strain evidence="12">USASDec5-558</strain>
    </source>
</reference>
<evidence type="ECO:0000256" key="1">
    <source>
        <dbReference type="ARBA" id="ARBA00004429"/>
    </source>
</evidence>
<dbReference type="PIRSF" id="PIRSF006603">
    <property type="entry name" value="DinF"/>
    <property type="match status" value="1"/>
</dbReference>
<evidence type="ECO:0000256" key="4">
    <source>
        <dbReference type="ARBA" id="ARBA00022475"/>
    </source>
</evidence>
<dbReference type="GO" id="GO:0015297">
    <property type="term" value="F:antiporter activity"/>
    <property type="evidence" value="ECO:0007669"/>
    <property type="project" value="UniProtKB-KW"/>
</dbReference>
<evidence type="ECO:0000256" key="6">
    <source>
        <dbReference type="ARBA" id="ARBA00022989"/>
    </source>
</evidence>
<dbReference type="Proteomes" id="UP000886829">
    <property type="component" value="Unassembled WGS sequence"/>
</dbReference>
<keyword evidence="3" id="KW-0050">Antiport</keyword>
<dbReference type="InterPro" id="IPR048279">
    <property type="entry name" value="MdtK-like"/>
</dbReference>
<proteinExistence type="predicted"/>
<feature type="transmembrane region" description="Helical" evidence="11">
    <location>
        <begin position="36"/>
        <end position="60"/>
    </location>
</feature>
<evidence type="ECO:0000313" key="13">
    <source>
        <dbReference type="Proteomes" id="UP000886829"/>
    </source>
</evidence>
<organism evidence="12 13">
    <name type="scientific">Candidatus Anaerobiospirillum pullistercoris</name>
    <dbReference type="NCBI Taxonomy" id="2838452"/>
    <lineage>
        <taxon>Bacteria</taxon>
        <taxon>Pseudomonadati</taxon>
        <taxon>Pseudomonadota</taxon>
        <taxon>Gammaproteobacteria</taxon>
        <taxon>Aeromonadales</taxon>
        <taxon>Succinivibrionaceae</taxon>
        <taxon>Anaerobiospirillum</taxon>
    </lineage>
</organism>
<evidence type="ECO:0000256" key="7">
    <source>
        <dbReference type="ARBA" id="ARBA00023065"/>
    </source>
</evidence>
<keyword evidence="7" id="KW-0406">Ion transport</keyword>
<evidence type="ECO:0000313" key="12">
    <source>
        <dbReference type="EMBL" id="HIX56337.1"/>
    </source>
</evidence>
<feature type="transmembrane region" description="Helical" evidence="11">
    <location>
        <begin position="443"/>
        <end position="464"/>
    </location>
</feature>
<accession>A0A9D1WCK8</accession>
<feature type="transmembrane region" description="Helical" evidence="11">
    <location>
        <begin position="370"/>
        <end position="388"/>
    </location>
</feature>
<dbReference type="GO" id="GO:0042910">
    <property type="term" value="F:xenobiotic transmembrane transporter activity"/>
    <property type="evidence" value="ECO:0007669"/>
    <property type="project" value="InterPro"/>
</dbReference>
<feature type="transmembrane region" description="Helical" evidence="11">
    <location>
        <begin position="409"/>
        <end position="431"/>
    </location>
</feature>
<evidence type="ECO:0000256" key="9">
    <source>
        <dbReference type="ARBA" id="ARBA00031636"/>
    </source>
</evidence>
<keyword evidence="6 11" id="KW-1133">Transmembrane helix</keyword>